<dbReference type="EMBL" id="JAAXOY010000317">
    <property type="protein sequence ID" value="NKY40286.1"/>
    <property type="molecule type" value="Genomic_DNA"/>
</dbReference>
<dbReference type="Pfam" id="PF01636">
    <property type="entry name" value="APH"/>
    <property type="match status" value="1"/>
</dbReference>
<dbReference type="Proteomes" id="UP000777774">
    <property type="component" value="Unassembled WGS sequence"/>
</dbReference>
<evidence type="ECO:0000259" key="1">
    <source>
        <dbReference type="Pfam" id="PF01636"/>
    </source>
</evidence>
<keyword evidence="3" id="KW-1185">Reference proteome</keyword>
<name>A0ABX1K142_9CELL</name>
<dbReference type="RefSeq" id="WP_168679255.1">
    <property type="nucleotide sequence ID" value="NZ_JAAXOY010000317.1"/>
</dbReference>
<evidence type="ECO:0000313" key="3">
    <source>
        <dbReference type="Proteomes" id="UP000777774"/>
    </source>
</evidence>
<dbReference type="SUPFAM" id="SSF56112">
    <property type="entry name" value="Protein kinase-like (PK-like)"/>
    <property type="match status" value="1"/>
</dbReference>
<feature type="domain" description="Aminoglycoside phosphotransferase" evidence="1">
    <location>
        <begin position="5"/>
        <end position="152"/>
    </location>
</feature>
<dbReference type="InterPro" id="IPR002575">
    <property type="entry name" value="Aminoglycoside_PTrfase"/>
</dbReference>
<feature type="non-terminal residue" evidence="2">
    <location>
        <position position="1"/>
    </location>
</feature>
<sequence length="212" mass="23097">AGAPVAAPDPRTGARVHARDGFVVTYWTSLVTDTARSPAPGEYAEALVRLHAAMRGTDLETPHVTDRVDTALQLVTDRERTPGLADPDRALLVRTLRRLRGSLVAPGVAQQLLHGEPHPGNVVPTPDGPVLVDLETCCRGPVELDVAHAPDDVADHYPGLDRGLLRDCRTLVLAMVTAWRWDRDDRFPDGRRLAVEWLERLRAEADAPPADA</sequence>
<reference evidence="2 3" key="1">
    <citation type="submission" date="2020-04" db="EMBL/GenBank/DDBJ databases">
        <title>MicrobeNet Type strains.</title>
        <authorList>
            <person name="Nicholson A.C."/>
        </authorList>
    </citation>
    <scope>NUCLEOTIDE SEQUENCE [LARGE SCALE GENOMIC DNA]</scope>
    <source>
        <strain evidence="2 3">ATCC BAA-787</strain>
    </source>
</reference>
<proteinExistence type="predicted"/>
<protein>
    <submittedName>
        <fullName evidence="2">Phosphotransferase</fullName>
    </submittedName>
</protein>
<organism evidence="2 3">
    <name type="scientific">Cellulomonas septica</name>
    <dbReference type="NCBI Taxonomy" id="285080"/>
    <lineage>
        <taxon>Bacteria</taxon>
        <taxon>Bacillati</taxon>
        <taxon>Actinomycetota</taxon>
        <taxon>Actinomycetes</taxon>
        <taxon>Micrococcales</taxon>
        <taxon>Cellulomonadaceae</taxon>
        <taxon>Cellulomonas</taxon>
    </lineage>
</organism>
<dbReference type="InterPro" id="IPR011009">
    <property type="entry name" value="Kinase-like_dom_sf"/>
</dbReference>
<gene>
    <name evidence="2" type="ORF">HGA02_12330</name>
</gene>
<accession>A0ABX1K142</accession>
<comment type="caution">
    <text evidence="2">The sequence shown here is derived from an EMBL/GenBank/DDBJ whole genome shotgun (WGS) entry which is preliminary data.</text>
</comment>
<evidence type="ECO:0000313" key="2">
    <source>
        <dbReference type="EMBL" id="NKY40286.1"/>
    </source>
</evidence>